<dbReference type="AlphaFoldDB" id="A0A926JUX9"/>
<dbReference type="InterPro" id="IPR026444">
    <property type="entry name" value="Secre_tail"/>
</dbReference>
<dbReference type="Proteomes" id="UP000653730">
    <property type="component" value="Unassembled WGS sequence"/>
</dbReference>
<dbReference type="NCBIfam" id="TIGR04183">
    <property type="entry name" value="Por_Secre_tail"/>
    <property type="match status" value="1"/>
</dbReference>
<dbReference type="Gene3D" id="1.50.10.100">
    <property type="entry name" value="Chondroitin AC/alginate lyase"/>
    <property type="match status" value="1"/>
</dbReference>
<keyword evidence="2 3" id="KW-0732">Signal</keyword>
<reference evidence="6 7" key="1">
    <citation type="submission" date="2020-09" db="EMBL/GenBank/DDBJ databases">
        <title>Sinomicrobium weinanense sp. nov., a halophilic bacteria isolated from saline-alkali soil.</title>
        <authorList>
            <person name="Wu P."/>
            <person name="Ren H."/>
            <person name="Mei Y."/>
            <person name="Liang Y."/>
            <person name="Chen Z."/>
        </authorList>
    </citation>
    <scope>NUCLEOTIDE SEQUENCE [LARGE SCALE GENOMIC DNA]</scope>
    <source>
        <strain evidence="6 7">FJxs</strain>
    </source>
</reference>
<feature type="domain" description="Heparinase II/III-like C-terminal" evidence="4">
    <location>
        <begin position="614"/>
        <end position="819"/>
    </location>
</feature>
<dbReference type="GO" id="GO:0030313">
    <property type="term" value="C:cell envelope"/>
    <property type="evidence" value="ECO:0007669"/>
    <property type="project" value="UniProtKB-SubCell"/>
</dbReference>
<gene>
    <name evidence="6" type="ORF">IBL28_18815</name>
</gene>
<dbReference type="PROSITE" id="PS51257">
    <property type="entry name" value="PROKAR_LIPOPROTEIN"/>
    <property type="match status" value="1"/>
</dbReference>
<organism evidence="6 7">
    <name type="scientific">Sinomicrobium weinanense</name>
    <dbReference type="NCBI Taxonomy" id="2842200"/>
    <lineage>
        <taxon>Bacteria</taxon>
        <taxon>Pseudomonadati</taxon>
        <taxon>Bacteroidota</taxon>
        <taxon>Flavobacteriia</taxon>
        <taxon>Flavobacteriales</taxon>
        <taxon>Flavobacteriaceae</taxon>
        <taxon>Sinomicrobium</taxon>
    </lineage>
</organism>
<dbReference type="Pfam" id="PF07940">
    <property type="entry name" value="Hepar_II_III_C"/>
    <property type="match status" value="1"/>
</dbReference>
<dbReference type="PANTHER" id="PTHR38045">
    <property type="entry name" value="CHROMOSOME 1, WHOLE GENOME SHOTGUN SEQUENCE"/>
    <property type="match status" value="1"/>
</dbReference>
<comment type="caution">
    <text evidence="6">The sequence shown here is derived from an EMBL/GenBank/DDBJ whole genome shotgun (WGS) entry which is preliminary data.</text>
</comment>
<dbReference type="InterPro" id="IPR012480">
    <property type="entry name" value="Hepar_II_III_C"/>
</dbReference>
<dbReference type="EMBL" id="JACVDC010000085">
    <property type="protein sequence ID" value="MBC9798030.1"/>
    <property type="molecule type" value="Genomic_DNA"/>
</dbReference>
<evidence type="ECO:0000259" key="4">
    <source>
        <dbReference type="Pfam" id="PF07940"/>
    </source>
</evidence>
<keyword evidence="7" id="KW-1185">Reference proteome</keyword>
<evidence type="ECO:0000256" key="2">
    <source>
        <dbReference type="ARBA" id="ARBA00022729"/>
    </source>
</evidence>
<dbReference type="RefSeq" id="WP_187967153.1">
    <property type="nucleotide sequence ID" value="NZ_JACVDC010000085.1"/>
</dbReference>
<evidence type="ECO:0000313" key="6">
    <source>
        <dbReference type="EMBL" id="MBC9798030.1"/>
    </source>
</evidence>
<evidence type="ECO:0000313" key="7">
    <source>
        <dbReference type="Proteomes" id="UP000653730"/>
    </source>
</evidence>
<dbReference type="GO" id="GO:0016829">
    <property type="term" value="F:lyase activity"/>
    <property type="evidence" value="ECO:0007669"/>
    <property type="project" value="InterPro"/>
</dbReference>
<feature type="signal peptide" evidence="3">
    <location>
        <begin position="1"/>
        <end position="21"/>
    </location>
</feature>
<comment type="subcellular location">
    <subcellularLocation>
        <location evidence="1">Cell envelope</location>
    </subcellularLocation>
</comment>
<feature type="chain" id="PRO_5038071133" evidence="3">
    <location>
        <begin position="22"/>
        <end position="1181"/>
    </location>
</feature>
<dbReference type="PANTHER" id="PTHR38045:SF1">
    <property type="entry name" value="HEPARINASE II_III-LIKE PROTEIN"/>
    <property type="match status" value="1"/>
</dbReference>
<proteinExistence type="predicted"/>
<dbReference type="SUPFAM" id="SSF48230">
    <property type="entry name" value="Chondroitin AC/alginate lyase"/>
    <property type="match status" value="1"/>
</dbReference>
<name>A0A926JUX9_9FLAO</name>
<dbReference type="Pfam" id="PF18962">
    <property type="entry name" value="Por_Secre_tail"/>
    <property type="match status" value="1"/>
</dbReference>
<dbReference type="Gene3D" id="2.70.98.70">
    <property type="match status" value="1"/>
</dbReference>
<dbReference type="InterPro" id="IPR008929">
    <property type="entry name" value="Chondroitin_lyas"/>
</dbReference>
<accession>A0A926JUX9</accession>
<feature type="domain" description="Secretion system C-terminal sorting" evidence="5">
    <location>
        <begin position="1103"/>
        <end position="1179"/>
    </location>
</feature>
<sequence length="1181" mass="128251">MKKNYELIVLFFSLLAGSCYAQNNTIVLDPLPGGSEGNTRYTDASTLQTDASGTVSYYNSNSYDDWSVTATTVTPTGALDKTFAITFGGMAGVNTTEGNDFGEMTSPGGIDRASDGALGIRGGIGNGIDSGEGFYFGLDLTNLNSTAAVQITKIAVAHLSDPGETGMIVSRKNPLKRFTFGNPGAPGVDYELSNGAGVIDVSSFNLYVTGGEVNESLVSVFSNTTVSSAFRITQVELKVLTNIFNPAVIENKPHPRLLLKPGEESEIQSLVNQSGEFNAIHSYILEQADAFTQASPLTYNPSNNRLLATARKAIKQIFYLAYAYRVTGQASYLTKAEEVINTVCDFPDWVTYSLDTAEMCFAVALGYDWLYNDLAAATKQNAREAILNYAFLTQKNKPFWDMTSNWNQVCIGGLAYGALAIYGDGTTQMNQEAKFILNNIAVKNPNSMNTYAGGNYQEGPMYWSYGTTYEVLLLSALEGIYGQNHETTNRLTYTPGFLESAEYMQYVTGTSSLYFNYSDCTEKRVPLPATLWMAGKAGNPSLLTVEKELMKNGRYASDYSDDSRFLPIALVYGKEIDMNNLAPPQSKMWNGYGEQPIVLVRTDWQGPNGKYMGVKGGTPTYSHAQMDGGSFVYDSQGLRWGMDFGKYDYEAVKAGIDPPGSTNDFSQGSSRWDIFRVSNLNHNTLSIKKSSDSEWQHHKAGGHATIGQIYDTPAKRGARVHLKDLIDLNNNLDAIHRSIYLVDESYLEIKDFINNKGQSMDIYWNMVTTALVETVSPSKLKLTQGGKTVELEIVSSNPLVTFTLADNRSTDPVDYFPSATYERKNPGTVMVGFEATVPAHENVTFTVTLKDGAEVPPSTAEPVNNILLEVPDPNTGREANALYYDTSEFHIDAQGNVGIGGISTDYAWTVYGTTDIDSVFGKPFFFRWHGMGTTNTGEGTNYGALLSEAGIDRSSTGELGIRGGPSNGIDPGEGYRVGFDCSDLPGSADLQLIKVGIRFAGGEETGMIVNRNDTSKRISFGGDLSAADVILPSGTGFVDVENLDINISGGQTDFDLASIFNTSASGSYRVDKFVFKLISTGASPLSEGSGTSAFKTTESDVIVYPNPSAGHITLHHIREGAKQARVKLFTNSGTCLLDKTYNFSSGSHTMTLSLQHIKPGIYLVQVTDDFGTVTTKKIIRN</sequence>
<protein>
    <submittedName>
        <fullName evidence="6">T9SS type A sorting domain-containing protein</fullName>
    </submittedName>
</protein>
<evidence type="ECO:0000256" key="3">
    <source>
        <dbReference type="SAM" id="SignalP"/>
    </source>
</evidence>
<evidence type="ECO:0000256" key="1">
    <source>
        <dbReference type="ARBA" id="ARBA00004196"/>
    </source>
</evidence>
<evidence type="ECO:0000259" key="5">
    <source>
        <dbReference type="Pfam" id="PF18962"/>
    </source>
</evidence>